<dbReference type="AlphaFoldDB" id="A0A7J6W1F4"/>
<comment type="caution">
    <text evidence="2">The sequence shown here is derived from an EMBL/GenBank/DDBJ whole genome shotgun (WGS) entry which is preliminary data.</text>
</comment>
<evidence type="ECO:0000313" key="2">
    <source>
        <dbReference type="EMBL" id="KAF5191011.1"/>
    </source>
</evidence>
<proteinExistence type="predicted"/>
<name>A0A7J6W1F4_THATH</name>
<dbReference type="InterPro" id="IPR002156">
    <property type="entry name" value="RNaseH_domain"/>
</dbReference>
<dbReference type="GO" id="GO:0004523">
    <property type="term" value="F:RNA-DNA hybrid ribonuclease activity"/>
    <property type="evidence" value="ECO:0007669"/>
    <property type="project" value="InterPro"/>
</dbReference>
<sequence>MHHDRHTGMRAIGALQHSKQSIWVPPMSDFIKINVDVAFSHSAAPFGIGYIMRNSSGKFLFASTETGNSTSPNEAECWG</sequence>
<accession>A0A7J6W1F4</accession>
<keyword evidence="3" id="KW-1185">Reference proteome</keyword>
<dbReference type="Pfam" id="PF13456">
    <property type="entry name" value="RVT_3"/>
    <property type="match status" value="1"/>
</dbReference>
<feature type="non-terminal residue" evidence="2">
    <location>
        <position position="79"/>
    </location>
</feature>
<dbReference type="OrthoDB" id="653202at2759"/>
<dbReference type="EMBL" id="JABWDY010023323">
    <property type="protein sequence ID" value="KAF5191011.1"/>
    <property type="molecule type" value="Genomic_DNA"/>
</dbReference>
<dbReference type="GO" id="GO:0003676">
    <property type="term" value="F:nucleic acid binding"/>
    <property type="evidence" value="ECO:0007669"/>
    <property type="project" value="InterPro"/>
</dbReference>
<organism evidence="2 3">
    <name type="scientific">Thalictrum thalictroides</name>
    <name type="common">Rue-anemone</name>
    <name type="synonym">Anemone thalictroides</name>
    <dbReference type="NCBI Taxonomy" id="46969"/>
    <lineage>
        <taxon>Eukaryota</taxon>
        <taxon>Viridiplantae</taxon>
        <taxon>Streptophyta</taxon>
        <taxon>Embryophyta</taxon>
        <taxon>Tracheophyta</taxon>
        <taxon>Spermatophyta</taxon>
        <taxon>Magnoliopsida</taxon>
        <taxon>Ranunculales</taxon>
        <taxon>Ranunculaceae</taxon>
        <taxon>Thalictroideae</taxon>
        <taxon>Thalictrum</taxon>
    </lineage>
</organism>
<feature type="domain" description="RNase H type-1" evidence="1">
    <location>
        <begin position="34"/>
        <end position="79"/>
    </location>
</feature>
<evidence type="ECO:0000313" key="3">
    <source>
        <dbReference type="Proteomes" id="UP000554482"/>
    </source>
</evidence>
<evidence type="ECO:0000259" key="1">
    <source>
        <dbReference type="Pfam" id="PF13456"/>
    </source>
</evidence>
<gene>
    <name evidence="2" type="ORF">FRX31_019402</name>
</gene>
<protein>
    <recommendedName>
        <fullName evidence="1">RNase H type-1 domain-containing protein</fullName>
    </recommendedName>
</protein>
<dbReference type="Proteomes" id="UP000554482">
    <property type="component" value="Unassembled WGS sequence"/>
</dbReference>
<reference evidence="2 3" key="1">
    <citation type="submission" date="2020-06" db="EMBL/GenBank/DDBJ databases">
        <title>Transcriptomic and genomic resources for Thalictrum thalictroides and T. hernandezii: Facilitating candidate gene discovery in an emerging model plant lineage.</title>
        <authorList>
            <person name="Arias T."/>
            <person name="Riano-Pachon D.M."/>
            <person name="Di Stilio V.S."/>
        </authorList>
    </citation>
    <scope>NUCLEOTIDE SEQUENCE [LARGE SCALE GENOMIC DNA]</scope>
    <source>
        <strain evidence="3">cv. WT478/WT964</strain>
        <tissue evidence="2">Leaves</tissue>
    </source>
</reference>